<evidence type="ECO:0000256" key="1">
    <source>
        <dbReference type="ARBA" id="ARBA00022737"/>
    </source>
</evidence>
<dbReference type="InterPro" id="IPR011990">
    <property type="entry name" value="TPR-like_helical_dom_sf"/>
</dbReference>
<dbReference type="SMART" id="SM00028">
    <property type="entry name" value="TPR"/>
    <property type="match status" value="3"/>
</dbReference>
<dbReference type="PANTHER" id="PTHR44858">
    <property type="entry name" value="TETRATRICOPEPTIDE REPEAT PROTEIN 6"/>
    <property type="match status" value="1"/>
</dbReference>
<dbReference type="EMBL" id="CP130144">
    <property type="protein sequence ID" value="WNZ43767.1"/>
    <property type="molecule type" value="Genomic_DNA"/>
</dbReference>
<proteinExistence type="predicted"/>
<accession>A0AA96WPX8</accession>
<dbReference type="Pfam" id="PF13181">
    <property type="entry name" value="TPR_8"/>
    <property type="match status" value="1"/>
</dbReference>
<dbReference type="PANTHER" id="PTHR44858:SF1">
    <property type="entry name" value="UDP-N-ACETYLGLUCOSAMINE--PEPTIDE N-ACETYLGLUCOSAMINYLTRANSFERASE SPINDLY-RELATED"/>
    <property type="match status" value="1"/>
</dbReference>
<reference evidence="3" key="2">
    <citation type="submission" date="2023-07" db="EMBL/GenBank/DDBJ databases">
        <authorList>
            <person name="Bai X.-H."/>
            <person name="Wang H.-H."/>
            <person name="Wang J."/>
            <person name="Ma M.-Y."/>
            <person name="Hu H.-H."/>
            <person name="Song Z.-L."/>
            <person name="Ma H.-G."/>
            <person name="Fan Y."/>
            <person name="Du C.-Y."/>
            <person name="Xu J.-C."/>
        </authorList>
    </citation>
    <scope>NUCLEOTIDE SEQUENCE</scope>
    <source>
        <strain evidence="3">CZ1</strain>
    </source>
</reference>
<dbReference type="Gene3D" id="1.25.40.10">
    <property type="entry name" value="Tetratricopeptide repeat domain"/>
    <property type="match status" value="1"/>
</dbReference>
<dbReference type="Pfam" id="PF13432">
    <property type="entry name" value="TPR_16"/>
    <property type="match status" value="1"/>
</dbReference>
<evidence type="ECO:0008006" key="4">
    <source>
        <dbReference type="Google" id="ProtNLM"/>
    </source>
</evidence>
<dbReference type="InterPro" id="IPR050498">
    <property type="entry name" value="Ycf3"/>
</dbReference>
<evidence type="ECO:0000313" key="3">
    <source>
        <dbReference type="EMBL" id="WNZ43767.1"/>
    </source>
</evidence>
<evidence type="ECO:0000256" key="2">
    <source>
        <dbReference type="ARBA" id="ARBA00022803"/>
    </source>
</evidence>
<organism evidence="3">
    <name type="scientific">Leptolyngbya boryana CZ1</name>
    <dbReference type="NCBI Taxonomy" id="3060204"/>
    <lineage>
        <taxon>Bacteria</taxon>
        <taxon>Bacillati</taxon>
        <taxon>Cyanobacteriota</taxon>
        <taxon>Cyanophyceae</taxon>
        <taxon>Leptolyngbyales</taxon>
        <taxon>Leptolyngbyaceae</taxon>
        <taxon>Leptolyngbya group</taxon>
        <taxon>Leptolyngbya</taxon>
    </lineage>
</organism>
<name>A0AA96WPX8_LEPBY</name>
<reference evidence="3" key="1">
    <citation type="journal article" date="2023" name="Plants (Basel)">
        <title>Genomic Analysis of Leptolyngbya boryana CZ1 Reveals Efficient Carbon Fixation Modules.</title>
        <authorList>
            <person name="Bai X."/>
            <person name="Wang H."/>
            <person name="Cheng W."/>
            <person name="Wang J."/>
            <person name="Ma M."/>
            <person name="Hu H."/>
            <person name="Song Z."/>
            <person name="Ma H."/>
            <person name="Fan Y."/>
            <person name="Du C."/>
            <person name="Xu J."/>
        </authorList>
    </citation>
    <scope>NUCLEOTIDE SEQUENCE</scope>
    <source>
        <strain evidence="3">CZ1</strain>
    </source>
</reference>
<dbReference type="InterPro" id="IPR019734">
    <property type="entry name" value="TPR_rpt"/>
</dbReference>
<sequence>MSNPPIDDTATIADRIYQCFEQGDLTGAIVHLDEAIRNYPEYAYFYTERADFRARLGDCQGSIEDYTSAILLSPKTALFYTWRGRMYRKMGEEAAAISDFLKASTLQSGS</sequence>
<dbReference type="SUPFAM" id="SSF48452">
    <property type="entry name" value="TPR-like"/>
    <property type="match status" value="1"/>
</dbReference>
<dbReference type="AlphaFoldDB" id="A0AA96WPX8"/>
<gene>
    <name evidence="3" type="ORF">Q2T42_18155</name>
</gene>
<keyword evidence="2" id="KW-0802">TPR repeat</keyword>
<protein>
    <recommendedName>
        <fullName evidence="4">Tetratricopeptide repeat protein</fullName>
    </recommendedName>
</protein>
<dbReference type="RefSeq" id="WP_316425934.1">
    <property type="nucleotide sequence ID" value="NZ_CP130144.1"/>
</dbReference>
<keyword evidence="1" id="KW-0677">Repeat</keyword>